<dbReference type="STRING" id="391625.PPSIR1_10145"/>
<dbReference type="InterPro" id="IPR053154">
    <property type="entry name" value="c-di-AMP_regulator"/>
</dbReference>
<reference evidence="2 3" key="1">
    <citation type="submission" date="2007-06" db="EMBL/GenBank/DDBJ databases">
        <authorList>
            <person name="Shimkets L."/>
            <person name="Ferriera S."/>
            <person name="Johnson J."/>
            <person name="Kravitz S."/>
            <person name="Beeson K."/>
            <person name="Sutton G."/>
            <person name="Rogers Y.-H."/>
            <person name="Friedman R."/>
            <person name="Frazier M."/>
            <person name="Venter J.C."/>
        </authorList>
    </citation>
    <scope>NUCLEOTIDE SEQUENCE [LARGE SCALE GENOMIC DNA]</scope>
    <source>
        <strain evidence="2 3">SIR-1</strain>
    </source>
</reference>
<evidence type="ECO:0000256" key="1">
    <source>
        <dbReference type="SAM" id="MobiDB-lite"/>
    </source>
</evidence>
<evidence type="ECO:0000313" key="3">
    <source>
        <dbReference type="Proteomes" id="UP000005801"/>
    </source>
</evidence>
<keyword evidence="3" id="KW-1185">Reference proteome</keyword>
<protein>
    <recommendedName>
        <fullName evidence="4">YbbR-like protein</fullName>
    </recommendedName>
</protein>
<name>A6GKI3_9BACT</name>
<dbReference type="Proteomes" id="UP000005801">
    <property type="component" value="Unassembled WGS sequence"/>
</dbReference>
<comment type="caution">
    <text evidence="2">The sequence shown here is derived from an EMBL/GenBank/DDBJ whole genome shotgun (WGS) entry which is preliminary data.</text>
</comment>
<proteinExistence type="predicted"/>
<feature type="region of interest" description="Disordered" evidence="1">
    <location>
        <begin position="323"/>
        <end position="352"/>
    </location>
</feature>
<gene>
    <name evidence="2" type="ORF">PPSIR1_10145</name>
</gene>
<sequence>MDAEGNALTRVGAALTRNWGTKLIAFFLTSVVFVVTRGEVQRSFTVPLEPVADPNRVLLTDLPETVEVSVHGPWANVNRLDAEALGAIPFDLTDARPGPMVLDPAAVVMPPGVVLEELDYDAVDLRFDAIVERLVPVLVELEGKVGRDYELRPTALEPEALMVRGARSRFEGLGELDAGKVDISGLTGRLERELDVPAPGPGLRFVGAEVGEGSSVRLIVEATPTRGELALEVAVEELLLSAIDDAEGLPRTERLTIRGPRAALRRIAALEAPLVAQVGLEGQPRRRSDARTVTLTFGWSAGVSEADREILSYEPEVVRLRISSAGVETETPKGAEEDAEAGSEPGLAPGGD</sequence>
<accession>A6GKI3</accession>
<dbReference type="PANTHER" id="PTHR37804">
    <property type="entry name" value="CDAA REGULATORY PROTEIN CDAR"/>
    <property type="match status" value="1"/>
</dbReference>
<dbReference type="Pfam" id="PF07949">
    <property type="entry name" value="YbbR"/>
    <property type="match status" value="1"/>
</dbReference>
<evidence type="ECO:0008006" key="4">
    <source>
        <dbReference type="Google" id="ProtNLM"/>
    </source>
</evidence>
<dbReference type="AlphaFoldDB" id="A6GKI3"/>
<dbReference type="eggNOG" id="COG4856">
    <property type="taxonomic scope" value="Bacteria"/>
</dbReference>
<organism evidence="2 3">
    <name type="scientific">Plesiocystis pacifica SIR-1</name>
    <dbReference type="NCBI Taxonomy" id="391625"/>
    <lineage>
        <taxon>Bacteria</taxon>
        <taxon>Pseudomonadati</taxon>
        <taxon>Myxococcota</taxon>
        <taxon>Polyangia</taxon>
        <taxon>Nannocystales</taxon>
        <taxon>Nannocystaceae</taxon>
        <taxon>Plesiocystis</taxon>
    </lineage>
</organism>
<dbReference type="InterPro" id="IPR012505">
    <property type="entry name" value="YbbR"/>
</dbReference>
<dbReference type="Gene3D" id="2.170.120.30">
    <property type="match status" value="1"/>
</dbReference>
<dbReference type="EMBL" id="ABCS01000199">
    <property type="protein sequence ID" value="EDM73622.1"/>
    <property type="molecule type" value="Genomic_DNA"/>
</dbReference>
<dbReference type="RefSeq" id="WP_006977219.1">
    <property type="nucleotide sequence ID" value="NZ_ABCS01000199.1"/>
</dbReference>
<dbReference type="OrthoDB" id="5497524at2"/>
<evidence type="ECO:0000313" key="2">
    <source>
        <dbReference type="EMBL" id="EDM73622.1"/>
    </source>
</evidence>
<dbReference type="PANTHER" id="PTHR37804:SF1">
    <property type="entry name" value="CDAA REGULATORY PROTEIN CDAR"/>
    <property type="match status" value="1"/>
</dbReference>
<dbReference type="Gene3D" id="2.170.120.40">
    <property type="entry name" value="YbbR-like domain"/>
    <property type="match status" value="1"/>
</dbReference>